<dbReference type="PANTHER" id="PTHR13544:SF0">
    <property type="entry name" value="THIOREDOXIN REDUCTASE-LIKE SELENOPROTEIN T"/>
    <property type="match status" value="1"/>
</dbReference>
<gene>
    <name evidence="5" type="ORF">PHYPSEUDO_002552</name>
</gene>
<feature type="transmembrane region" description="Helical" evidence="3">
    <location>
        <begin position="145"/>
        <end position="168"/>
    </location>
</feature>
<feature type="chain" id="PRO_5035873174" description="SelT-like protein" evidence="4">
    <location>
        <begin position="21"/>
        <end position="284"/>
    </location>
</feature>
<feature type="transmembrane region" description="Helical" evidence="3">
    <location>
        <begin position="105"/>
        <end position="124"/>
    </location>
</feature>
<proteinExistence type="predicted"/>
<feature type="signal peptide" evidence="4">
    <location>
        <begin position="1"/>
        <end position="20"/>
    </location>
</feature>
<evidence type="ECO:0000256" key="4">
    <source>
        <dbReference type="SAM" id="SignalP"/>
    </source>
</evidence>
<dbReference type="Proteomes" id="UP000694044">
    <property type="component" value="Unassembled WGS sequence"/>
</dbReference>
<evidence type="ECO:0000256" key="1">
    <source>
        <dbReference type="ARBA" id="ARBA00022729"/>
    </source>
</evidence>
<dbReference type="InterPro" id="IPR011893">
    <property type="entry name" value="Selenoprotein_Rdx-typ"/>
</dbReference>
<dbReference type="EMBL" id="JAGDFM010000146">
    <property type="protein sequence ID" value="KAG7384500.1"/>
    <property type="molecule type" value="Genomic_DNA"/>
</dbReference>
<comment type="caution">
    <text evidence="5">The sequence shown here is derived from an EMBL/GenBank/DDBJ whole genome shotgun (WGS) entry which is preliminary data.</text>
</comment>
<dbReference type="InterPro" id="IPR019389">
    <property type="entry name" value="Selenoprotein_T"/>
</dbReference>
<protein>
    <recommendedName>
        <fullName evidence="7">SelT-like protein</fullName>
    </recommendedName>
</protein>
<evidence type="ECO:0008006" key="7">
    <source>
        <dbReference type="Google" id="ProtNLM"/>
    </source>
</evidence>
<dbReference type="PANTHER" id="PTHR13544">
    <property type="entry name" value="SELENOPROTEIN T"/>
    <property type="match status" value="1"/>
</dbReference>
<dbReference type="AlphaFoldDB" id="A0A8T1VX79"/>
<organism evidence="5 6">
    <name type="scientific">Phytophthora pseudosyringae</name>
    <dbReference type="NCBI Taxonomy" id="221518"/>
    <lineage>
        <taxon>Eukaryota</taxon>
        <taxon>Sar</taxon>
        <taxon>Stramenopiles</taxon>
        <taxon>Oomycota</taxon>
        <taxon>Peronosporomycetes</taxon>
        <taxon>Peronosporales</taxon>
        <taxon>Peronosporaceae</taxon>
        <taxon>Phytophthora</taxon>
    </lineage>
</organism>
<keyword evidence="1 4" id="KW-0732">Signal</keyword>
<evidence type="ECO:0000256" key="2">
    <source>
        <dbReference type="ARBA" id="ARBA00023284"/>
    </source>
</evidence>
<keyword evidence="2" id="KW-0676">Redox-active center</keyword>
<sequence>MTSRALLLLLLVALSLAVLASHGAPAESVFDAAAKAEEAAAAKERNLQRSLVDDQVRVAYCTACGYQQNFQQIKTYVEDTFPHLVDRVDGVNYEVDPYKMMLAQFLGYAQATAMILLLFGEYILPALGVDATMLRWARDNRLATFLVVVLMGTAASSLTASGAFEIYFNGDLIFSKLETGRWPTLLGAKSEEGAHISAVHSFSKCYVDIRTPATYFVPPYTSRTGPELSVTPGVSGCILTGTAAISGGGEPARAYASELCRLCASPWPVQHSKPRSPQQHLEQG</sequence>
<dbReference type="GO" id="GO:0004791">
    <property type="term" value="F:thioredoxin-disulfide reductase (NADPH) activity"/>
    <property type="evidence" value="ECO:0007669"/>
    <property type="project" value="TreeGrafter"/>
</dbReference>
<dbReference type="Pfam" id="PF10262">
    <property type="entry name" value="Rdx"/>
    <property type="match status" value="1"/>
</dbReference>
<reference evidence="5" key="1">
    <citation type="submission" date="2021-02" db="EMBL/GenBank/DDBJ databases">
        <authorList>
            <person name="Palmer J.M."/>
        </authorList>
    </citation>
    <scope>NUCLEOTIDE SEQUENCE</scope>
    <source>
        <strain evidence="5">SCRP734</strain>
    </source>
</reference>
<keyword evidence="3" id="KW-0472">Membrane</keyword>
<evidence type="ECO:0000256" key="3">
    <source>
        <dbReference type="SAM" id="Phobius"/>
    </source>
</evidence>
<dbReference type="GO" id="GO:0045454">
    <property type="term" value="P:cell redox homeostasis"/>
    <property type="evidence" value="ECO:0007669"/>
    <property type="project" value="TreeGrafter"/>
</dbReference>
<dbReference type="GO" id="GO:0005789">
    <property type="term" value="C:endoplasmic reticulum membrane"/>
    <property type="evidence" value="ECO:0007669"/>
    <property type="project" value="TreeGrafter"/>
</dbReference>
<keyword evidence="3" id="KW-1133">Transmembrane helix</keyword>
<evidence type="ECO:0000313" key="6">
    <source>
        <dbReference type="Proteomes" id="UP000694044"/>
    </source>
</evidence>
<keyword evidence="6" id="KW-1185">Reference proteome</keyword>
<accession>A0A8T1VX79</accession>
<evidence type="ECO:0000313" key="5">
    <source>
        <dbReference type="EMBL" id="KAG7384500.1"/>
    </source>
</evidence>
<name>A0A8T1VX79_9STRA</name>
<keyword evidence="3" id="KW-0812">Transmembrane</keyword>
<dbReference type="NCBIfam" id="TIGR02174">
    <property type="entry name" value="CXXU_selWTH"/>
    <property type="match status" value="1"/>
</dbReference>
<dbReference type="OrthoDB" id="60822at2759"/>